<comment type="cofactor">
    <cofactor evidence="1">
        <name>FMN</name>
        <dbReference type="ChEBI" id="CHEBI:58210"/>
    </cofactor>
</comment>
<dbReference type="PROSITE" id="PS01136">
    <property type="entry name" value="UPF0034"/>
    <property type="match status" value="1"/>
</dbReference>
<evidence type="ECO:0000313" key="12">
    <source>
        <dbReference type="Proteomes" id="UP001530377"/>
    </source>
</evidence>
<keyword evidence="6" id="KW-0521">NADP</keyword>
<evidence type="ECO:0000256" key="7">
    <source>
        <dbReference type="ARBA" id="ARBA00022884"/>
    </source>
</evidence>
<feature type="compositionally biased region" description="Low complexity" evidence="9">
    <location>
        <begin position="225"/>
        <end position="238"/>
    </location>
</feature>
<dbReference type="Pfam" id="PF01207">
    <property type="entry name" value="Dus"/>
    <property type="match status" value="2"/>
</dbReference>
<keyword evidence="12" id="KW-1185">Reference proteome</keyword>
<dbReference type="InterPro" id="IPR018517">
    <property type="entry name" value="tRNA_hU_synthase_CS"/>
</dbReference>
<evidence type="ECO:0000256" key="1">
    <source>
        <dbReference type="ARBA" id="ARBA00001917"/>
    </source>
</evidence>
<dbReference type="SUPFAM" id="SSF51395">
    <property type="entry name" value="FMN-linked oxidoreductases"/>
    <property type="match status" value="1"/>
</dbReference>
<feature type="region of interest" description="Disordered" evidence="9">
    <location>
        <begin position="664"/>
        <end position="695"/>
    </location>
</feature>
<keyword evidence="7" id="KW-0694">RNA-binding</keyword>
<evidence type="ECO:0000256" key="5">
    <source>
        <dbReference type="ARBA" id="ARBA00022694"/>
    </source>
</evidence>
<evidence type="ECO:0000256" key="3">
    <source>
        <dbReference type="ARBA" id="ARBA00022630"/>
    </source>
</evidence>
<dbReference type="PANTHER" id="PTHR42907:SF1">
    <property type="entry name" value="FMN-LINKED OXIDOREDUCTASES SUPERFAMILY PROTEIN"/>
    <property type="match status" value="1"/>
</dbReference>
<dbReference type="GO" id="GO:0000049">
    <property type="term" value="F:tRNA binding"/>
    <property type="evidence" value="ECO:0007669"/>
    <property type="project" value="UniProtKB-KW"/>
</dbReference>
<evidence type="ECO:0000256" key="6">
    <source>
        <dbReference type="ARBA" id="ARBA00022857"/>
    </source>
</evidence>
<reference evidence="11 12" key="1">
    <citation type="submission" date="2024-10" db="EMBL/GenBank/DDBJ databases">
        <title>Updated reference genomes for cyclostephanoid diatoms.</title>
        <authorList>
            <person name="Roberts W.R."/>
            <person name="Alverson A.J."/>
        </authorList>
    </citation>
    <scope>NUCLEOTIDE SEQUENCE [LARGE SCALE GENOMIC DNA]</scope>
    <source>
        <strain evidence="11 12">AJA228-03</strain>
    </source>
</reference>
<evidence type="ECO:0000313" key="11">
    <source>
        <dbReference type="EMBL" id="KAL3809194.1"/>
    </source>
</evidence>
<feature type="compositionally biased region" description="Acidic residues" evidence="9">
    <location>
        <begin position="251"/>
        <end position="262"/>
    </location>
</feature>
<keyword evidence="4" id="KW-0288">FMN</keyword>
<evidence type="ECO:0000256" key="8">
    <source>
        <dbReference type="ARBA" id="ARBA00023002"/>
    </source>
</evidence>
<sequence>MSRRRRHRQTTMTTTTAPSGAMIAVMMSAALSSSSTLTGVGAAPRHHRAADSAFVLVTAAAVTKMTAVHVHPSFSFVRRRVFTPASYSSSYSSYPPSLSLPLMWSPSSSRRRETCSIPYRRYARTRTSMTTIASSPSSYSSSRDDDDANDAAATKDLKRRHGPSSLFEEREMTLRRNSKLSLAPMMEYTDRHFRHLVRLVSDRTLVYTEMVAANAIVAGQRRCPSSSSSLSSSSSSLSNDDNDNFIRGDDVDNENDNDNEDRNDERLGRLLGWGRHHEGPSVLQLGGSDPKQMFDAARSVHILNRKSGRGGGGGGRWRGIDIDVDDVVGASATSSSHSRMARCDYTAINLNCGCPSPRVAGRGCFGAALMSDPNLVRRLSTSLHEGCDGTMPISVKCRIGTDANYGFTREVYAMRDPEEEYRELREFVLKVADGGIVTDFQVHARIAVLSRGYSPADNRKVPPLRYDHVRRLATEFPTLNVSLNGGVDTLFGVRRELETCDKLEGIMVGRGYVADPWSFAMADELLYPLHECDDDARDGRVAGRVGEVARPRNRMEVLERYGVHADHEERTWGSRRVRRPVLRAITNLFAGEHNSRRYRIALDEIAGSLRGMNAGDDDEDVAMGAVAPGPPLSELIMRAAALHLSEEVLYRSPEESYEKSVYDEERAEERGRNGATSTVILGGVSGADSNDDRRSSVLEWQASRMEDEQIDLARNSDEKITLGSE</sequence>
<feature type="domain" description="DUS-like FMN-binding" evidence="10">
    <location>
        <begin position="182"/>
        <end position="223"/>
    </location>
</feature>
<organism evidence="11 12">
    <name type="scientific">Cyclostephanos tholiformis</name>
    <dbReference type="NCBI Taxonomy" id="382380"/>
    <lineage>
        <taxon>Eukaryota</taxon>
        <taxon>Sar</taxon>
        <taxon>Stramenopiles</taxon>
        <taxon>Ochrophyta</taxon>
        <taxon>Bacillariophyta</taxon>
        <taxon>Coscinodiscophyceae</taxon>
        <taxon>Thalassiosirophycidae</taxon>
        <taxon>Stephanodiscales</taxon>
        <taxon>Stephanodiscaceae</taxon>
        <taxon>Cyclostephanos</taxon>
    </lineage>
</organism>
<dbReference type="AlphaFoldDB" id="A0ABD3R8F3"/>
<proteinExistence type="predicted"/>
<dbReference type="CDD" id="cd02801">
    <property type="entry name" value="DUS_like_FMN"/>
    <property type="match status" value="1"/>
</dbReference>
<dbReference type="InterPro" id="IPR004653">
    <property type="entry name" value="DusA"/>
</dbReference>
<dbReference type="InterPro" id="IPR035587">
    <property type="entry name" value="DUS-like_FMN-bd"/>
</dbReference>
<evidence type="ECO:0000256" key="9">
    <source>
        <dbReference type="SAM" id="MobiDB-lite"/>
    </source>
</evidence>
<gene>
    <name evidence="11" type="ORF">ACHAXA_008410</name>
</gene>
<dbReference type="Proteomes" id="UP001530377">
    <property type="component" value="Unassembled WGS sequence"/>
</dbReference>
<feature type="region of interest" description="Disordered" evidence="9">
    <location>
        <begin position="129"/>
        <end position="173"/>
    </location>
</feature>
<keyword evidence="3" id="KW-0285">Flavoprotein</keyword>
<feature type="region of interest" description="Disordered" evidence="9">
    <location>
        <begin position="220"/>
        <end position="264"/>
    </location>
</feature>
<dbReference type="GO" id="GO:0016491">
    <property type="term" value="F:oxidoreductase activity"/>
    <property type="evidence" value="ECO:0007669"/>
    <property type="project" value="UniProtKB-KW"/>
</dbReference>
<feature type="domain" description="DUS-like FMN-binding" evidence="10">
    <location>
        <begin position="343"/>
        <end position="521"/>
    </location>
</feature>
<dbReference type="PANTHER" id="PTHR42907">
    <property type="entry name" value="FMN-LINKED OXIDOREDUCTASES SUPERFAMILY PROTEIN"/>
    <property type="match status" value="1"/>
</dbReference>
<evidence type="ECO:0000256" key="4">
    <source>
        <dbReference type="ARBA" id="ARBA00022643"/>
    </source>
</evidence>
<dbReference type="InterPro" id="IPR013785">
    <property type="entry name" value="Aldolase_TIM"/>
</dbReference>
<keyword evidence="5" id="KW-0819">tRNA processing</keyword>
<name>A0ABD3R8F3_9STRA</name>
<protein>
    <recommendedName>
        <fullName evidence="10">DUS-like FMN-binding domain-containing protein</fullName>
    </recommendedName>
</protein>
<comment type="caution">
    <text evidence="11">The sequence shown here is derived from an EMBL/GenBank/DDBJ whole genome shotgun (WGS) entry which is preliminary data.</text>
</comment>
<accession>A0ABD3R8F3</accession>
<keyword evidence="2" id="KW-0820">tRNA-binding</keyword>
<dbReference type="EMBL" id="JALLPB020000430">
    <property type="protein sequence ID" value="KAL3809194.1"/>
    <property type="molecule type" value="Genomic_DNA"/>
</dbReference>
<evidence type="ECO:0000256" key="2">
    <source>
        <dbReference type="ARBA" id="ARBA00022555"/>
    </source>
</evidence>
<evidence type="ECO:0000259" key="10">
    <source>
        <dbReference type="Pfam" id="PF01207"/>
    </source>
</evidence>
<dbReference type="GO" id="GO:0002943">
    <property type="term" value="P:tRNA dihydrouridine synthesis"/>
    <property type="evidence" value="ECO:0007669"/>
    <property type="project" value="UniProtKB-ARBA"/>
</dbReference>
<dbReference type="Gene3D" id="3.20.20.70">
    <property type="entry name" value="Aldolase class I"/>
    <property type="match status" value="1"/>
</dbReference>
<keyword evidence="8" id="KW-0560">Oxidoreductase</keyword>